<evidence type="ECO:0000313" key="10">
    <source>
        <dbReference type="Proteomes" id="UP000250235"/>
    </source>
</evidence>
<dbReference type="Pfam" id="PF07034">
    <property type="entry name" value="ORC3_N"/>
    <property type="match status" value="1"/>
</dbReference>
<dbReference type="GO" id="GO:0005656">
    <property type="term" value="C:nuclear pre-replicative complex"/>
    <property type="evidence" value="ECO:0007669"/>
    <property type="project" value="TreeGrafter"/>
</dbReference>
<evidence type="ECO:0000256" key="2">
    <source>
        <dbReference type="ARBA" id="ARBA00010977"/>
    </source>
</evidence>
<feature type="region of interest" description="Disordered" evidence="6">
    <location>
        <begin position="374"/>
        <end position="403"/>
    </location>
</feature>
<feature type="domain" description="Origin recognition complex subunit 3 winged helix C-terminal" evidence="8">
    <location>
        <begin position="308"/>
        <end position="431"/>
    </location>
</feature>
<protein>
    <submittedName>
        <fullName evidence="9">Origin of replication complex subunit 3</fullName>
    </submittedName>
</protein>
<dbReference type="OrthoDB" id="10265211at2759"/>
<feature type="domain" description="Origin recognition complex subunit 3 N-terminal" evidence="7">
    <location>
        <begin position="1"/>
        <end position="45"/>
    </location>
</feature>
<sequence>MDAIIEAVLLKHSGSFSVGKQVMNFLRSYFLHHDGTLTLFVRSLKGFEDGSIFSQETVVKQALDLPSIQRYGLSSSGDDVWVVGWSKLKSFRNIWNSTVMCLYEVGKYQKIRLLDIYYEMLERKLCNSKASDPFRSAKDSRQSSHNEHLLACLQKGGCVHRIIQRVRDLSGSEMAMLLKSWEMLTRGITESLFKVNDGSFVPYHDSMTIWSESLKNNVQIHEKVKELQSMVALEDRHSNRALNEANRKSTDRKIIHENKEKSTVNEKVAIFLECMVRDMKPIESVPFNEIFFFNNVHTLQAALIGDPRRRIQTDLLESRNCLQCSCCKKGSGPLPSMHDTSIMYSLAQEHGDHINVHEWFNSFRAIVSSPMSQAKKRLKLSPSPSPKKRKSSKEPERQNNASIQAVTELQITGLIRLPSKRRPDYVQRAAFGL</sequence>
<keyword evidence="3" id="KW-0235">DNA replication</keyword>
<organism evidence="9 10">
    <name type="scientific">Dorcoceras hygrometricum</name>
    <dbReference type="NCBI Taxonomy" id="472368"/>
    <lineage>
        <taxon>Eukaryota</taxon>
        <taxon>Viridiplantae</taxon>
        <taxon>Streptophyta</taxon>
        <taxon>Embryophyta</taxon>
        <taxon>Tracheophyta</taxon>
        <taxon>Spermatophyta</taxon>
        <taxon>Magnoliopsida</taxon>
        <taxon>eudicotyledons</taxon>
        <taxon>Gunneridae</taxon>
        <taxon>Pentapetalae</taxon>
        <taxon>asterids</taxon>
        <taxon>lamiids</taxon>
        <taxon>Lamiales</taxon>
        <taxon>Gesneriaceae</taxon>
        <taxon>Didymocarpoideae</taxon>
        <taxon>Trichosporeae</taxon>
        <taxon>Loxocarpinae</taxon>
        <taxon>Dorcoceras</taxon>
    </lineage>
</organism>
<evidence type="ECO:0000256" key="1">
    <source>
        <dbReference type="ARBA" id="ARBA00004123"/>
    </source>
</evidence>
<name>A0A2Z7AYW9_9LAMI</name>
<proteinExistence type="inferred from homology"/>
<keyword evidence="4" id="KW-0238">DNA-binding</keyword>
<keyword evidence="5" id="KW-0539">Nucleus</keyword>
<comment type="similarity">
    <text evidence="2">Belongs to the ORC3 family.</text>
</comment>
<dbReference type="GO" id="GO:0006270">
    <property type="term" value="P:DNA replication initiation"/>
    <property type="evidence" value="ECO:0007669"/>
    <property type="project" value="TreeGrafter"/>
</dbReference>
<dbReference type="GO" id="GO:0031261">
    <property type="term" value="C:DNA replication preinitiation complex"/>
    <property type="evidence" value="ECO:0007669"/>
    <property type="project" value="TreeGrafter"/>
</dbReference>
<dbReference type="PANTHER" id="PTHR12748">
    <property type="entry name" value="ORIGIN RECOGNITION COMPLEX SUBUNIT 3"/>
    <property type="match status" value="1"/>
</dbReference>
<dbReference type="InterPro" id="IPR040855">
    <property type="entry name" value="ORC_WH_C"/>
</dbReference>
<keyword evidence="10" id="KW-1185">Reference proteome</keyword>
<evidence type="ECO:0000256" key="5">
    <source>
        <dbReference type="ARBA" id="ARBA00023242"/>
    </source>
</evidence>
<evidence type="ECO:0000256" key="6">
    <source>
        <dbReference type="SAM" id="MobiDB-lite"/>
    </source>
</evidence>
<dbReference type="GO" id="GO:0003688">
    <property type="term" value="F:DNA replication origin binding"/>
    <property type="evidence" value="ECO:0007669"/>
    <property type="project" value="TreeGrafter"/>
</dbReference>
<gene>
    <name evidence="9" type="ORF">F511_06327</name>
</gene>
<evidence type="ECO:0000313" key="9">
    <source>
        <dbReference type="EMBL" id="KZV26160.1"/>
    </source>
</evidence>
<dbReference type="Pfam" id="PF18137">
    <property type="entry name" value="WHD_ORC"/>
    <property type="match status" value="1"/>
</dbReference>
<dbReference type="AlphaFoldDB" id="A0A2Z7AYW9"/>
<dbReference type="EMBL" id="KV011785">
    <property type="protein sequence ID" value="KZV26160.1"/>
    <property type="molecule type" value="Genomic_DNA"/>
</dbReference>
<dbReference type="PANTHER" id="PTHR12748:SF0">
    <property type="entry name" value="ORIGIN RECOGNITION COMPLEX SUBUNIT 3"/>
    <property type="match status" value="1"/>
</dbReference>
<comment type="subcellular location">
    <subcellularLocation>
        <location evidence="1">Nucleus</location>
    </subcellularLocation>
</comment>
<evidence type="ECO:0000256" key="3">
    <source>
        <dbReference type="ARBA" id="ARBA00022705"/>
    </source>
</evidence>
<evidence type="ECO:0000259" key="8">
    <source>
        <dbReference type="Pfam" id="PF18137"/>
    </source>
</evidence>
<dbReference type="InterPro" id="IPR045667">
    <property type="entry name" value="ORC3_N"/>
</dbReference>
<accession>A0A2Z7AYW9</accession>
<evidence type="ECO:0000256" key="4">
    <source>
        <dbReference type="ARBA" id="ARBA00023125"/>
    </source>
</evidence>
<evidence type="ECO:0000259" key="7">
    <source>
        <dbReference type="Pfam" id="PF07034"/>
    </source>
</evidence>
<dbReference type="GO" id="GO:0005664">
    <property type="term" value="C:nuclear origin of replication recognition complex"/>
    <property type="evidence" value="ECO:0007669"/>
    <property type="project" value="InterPro"/>
</dbReference>
<reference evidence="9 10" key="1">
    <citation type="journal article" date="2015" name="Proc. Natl. Acad. Sci. U.S.A.">
        <title>The resurrection genome of Boea hygrometrica: A blueprint for survival of dehydration.</title>
        <authorList>
            <person name="Xiao L."/>
            <person name="Yang G."/>
            <person name="Zhang L."/>
            <person name="Yang X."/>
            <person name="Zhao S."/>
            <person name="Ji Z."/>
            <person name="Zhou Q."/>
            <person name="Hu M."/>
            <person name="Wang Y."/>
            <person name="Chen M."/>
            <person name="Xu Y."/>
            <person name="Jin H."/>
            <person name="Xiao X."/>
            <person name="Hu G."/>
            <person name="Bao F."/>
            <person name="Hu Y."/>
            <person name="Wan P."/>
            <person name="Li L."/>
            <person name="Deng X."/>
            <person name="Kuang T."/>
            <person name="Xiang C."/>
            <person name="Zhu J.K."/>
            <person name="Oliver M.J."/>
            <person name="He Y."/>
        </authorList>
    </citation>
    <scope>NUCLEOTIDE SEQUENCE [LARGE SCALE GENOMIC DNA]</scope>
    <source>
        <strain evidence="10">cv. XS01</strain>
    </source>
</reference>
<dbReference type="Proteomes" id="UP000250235">
    <property type="component" value="Unassembled WGS sequence"/>
</dbReference>
<dbReference type="CDD" id="cd20704">
    <property type="entry name" value="Orc3"/>
    <property type="match status" value="1"/>
</dbReference>
<dbReference type="InterPro" id="IPR020795">
    <property type="entry name" value="ORC3"/>
</dbReference>